<dbReference type="RefSeq" id="WP_076955380.1">
    <property type="nucleotide sequence ID" value="NZ_MLCO01000001.1"/>
</dbReference>
<proteinExistence type="predicted"/>
<dbReference type="Pfam" id="PF02811">
    <property type="entry name" value="PHP"/>
    <property type="match status" value="1"/>
</dbReference>
<dbReference type="GO" id="GO:0006260">
    <property type="term" value="P:DNA replication"/>
    <property type="evidence" value="ECO:0007669"/>
    <property type="project" value="InterPro"/>
</dbReference>
<sequence length="119" mass="12528">MPPGYVELGARSNFSLPDGASHPAELVLTAKALGHAGLGICDTNSLAGVVRGHVAAREEGVSYVVGARLVLDDGTAWLAWPTDRASYGRLSTLLSHGKMRAPKGECQISFAKMVEHSKD</sequence>
<reference evidence="2 3" key="1">
    <citation type="submission" date="2016-10" db="EMBL/GenBank/DDBJ databases">
        <title>Draft Genome sequence of Roseomonas sp. strain M3.</title>
        <authorList>
            <person name="Subhash Y."/>
            <person name="Lee S."/>
        </authorList>
    </citation>
    <scope>NUCLEOTIDE SEQUENCE [LARGE SCALE GENOMIC DNA]</scope>
    <source>
        <strain evidence="2 3">M3</strain>
    </source>
</reference>
<evidence type="ECO:0000313" key="3">
    <source>
        <dbReference type="Proteomes" id="UP000188879"/>
    </source>
</evidence>
<dbReference type="InterPro" id="IPR004805">
    <property type="entry name" value="DnaE2/DnaE/PolC"/>
</dbReference>
<dbReference type="Gene3D" id="3.20.20.140">
    <property type="entry name" value="Metal-dependent hydrolases"/>
    <property type="match status" value="1"/>
</dbReference>
<dbReference type="AlphaFoldDB" id="A0A1V2H8Y4"/>
<evidence type="ECO:0000313" key="2">
    <source>
        <dbReference type="EMBL" id="ONG59153.1"/>
    </source>
</evidence>
<evidence type="ECO:0000259" key="1">
    <source>
        <dbReference type="SMART" id="SM00481"/>
    </source>
</evidence>
<dbReference type="PANTHER" id="PTHR32294:SF4">
    <property type="entry name" value="ERROR-PRONE DNA POLYMERASE"/>
    <property type="match status" value="1"/>
</dbReference>
<dbReference type="PANTHER" id="PTHR32294">
    <property type="entry name" value="DNA POLYMERASE III SUBUNIT ALPHA"/>
    <property type="match status" value="1"/>
</dbReference>
<accession>A0A1V2H8Y4</accession>
<dbReference type="InterPro" id="IPR016195">
    <property type="entry name" value="Pol/histidinol_Pase-like"/>
</dbReference>
<dbReference type="SUPFAM" id="SSF89550">
    <property type="entry name" value="PHP domain-like"/>
    <property type="match status" value="1"/>
</dbReference>
<protein>
    <recommendedName>
        <fullName evidence="1">Polymerase/histidinol phosphatase N-terminal domain-containing protein</fullName>
    </recommendedName>
</protein>
<comment type="caution">
    <text evidence="2">The sequence shown here is derived from an EMBL/GenBank/DDBJ whole genome shotgun (WGS) entry which is preliminary data.</text>
</comment>
<dbReference type="GO" id="GO:0008408">
    <property type="term" value="F:3'-5' exonuclease activity"/>
    <property type="evidence" value="ECO:0007669"/>
    <property type="project" value="InterPro"/>
</dbReference>
<dbReference type="InterPro" id="IPR003141">
    <property type="entry name" value="Pol/His_phosphatase_N"/>
</dbReference>
<dbReference type="Proteomes" id="UP000188879">
    <property type="component" value="Unassembled WGS sequence"/>
</dbReference>
<name>A0A1V2H8Y4_9PROT</name>
<dbReference type="EMBL" id="MLCO01000001">
    <property type="protein sequence ID" value="ONG59153.1"/>
    <property type="molecule type" value="Genomic_DNA"/>
</dbReference>
<dbReference type="SMART" id="SM00481">
    <property type="entry name" value="POLIIIAc"/>
    <property type="match status" value="1"/>
</dbReference>
<organism evidence="2 3">
    <name type="scientific">Teichococcus deserti</name>
    <dbReference type="NCBI Taxonomy" id="1817963"/>
    <lineage>
        <taxon>Bacteria</taxon>
        <taxon>Pseudomonadati</taxon>
        <taxon>Pseudomonadota</taxon>
        <taxon>Alphaproteobacteria</taxon>
        <taxon>Acetobacterales</taxon>
        <taxon>Roseomonadaceae</taxon>
        <taxon>Roseomonas</taxon>
    </lineage>
</organism>
<feature type="domain" description="Polymerase/histidinol phosphatase N-terminal" evidence="1">
    <location>
        <begin position="6"/>
        <end position="73"/>
    </location>
</feature>
<dbReference type="InterPro" id="IPR004013">
    <property type="entry name" value="PHP_dom"/>
</dbReference>
<keyword evidence="3" id="KW-1185">Reference proteome</keyword>
<gene>
    <name evidence="2" type="ORF">BKE38_00320</name>
</gene>